<feature type="transmembrane region" description="Helical" evidence="9">
    <location>
        <begin position="204"/>
        <end position="226"/>
    </location>
</feature>
<evidence type="ECO:0000256" key="3">
    <source>
        <dbReference type="ARBA" id="ARBA00022448"/>
    </source>
</evidence>
<feature type="transmembrane region" description="Helical" evidence="9">
    <location>
        <begin position="48"/>
        <end position="67"/>
    </location>
</feature>
<evidence type="ECO:0000256" key="7">
    <source>
        <dbReference type="ARBA" id="ARBA00023136"/>
    </source>
</evidence>
<dbReference type="PROSITE" id="PS50850">
    <property type="entry name" value="MFS"/>
    <property type="match status" value="1"/>
</dbReference>
<dbReference type="AlphaFoldDB" id="L7KGC0"/>
<dbReference type="PANTHER" id="PTHR23502">
    <property type="entry name" value="MAJOR FACILITATOR SUPERFAMILY"/>
    <property type="match status" value="1"/>
</dbReference>
<dbReference type="STRING" id="1220583.GOACH_03_05490"/>
<feature type="transmembrane region" description="Helical" evidence="9">
    <location>
        <begin position="321"/>
        <end position="342"/>
    </location>
</feature>
<comment type="caution">
    <text evidence="11">The sequence shown here is derived from an EMBL/GenBank/DDBJ whole genome shotgun (WGS) entry which is preliminary data.</text>
</comment>
<feature type="transmembrane region" description="Helical" evidence="9">
    <location>
        <begin position="119"/>
        <end position="141"/>
    </location>
</feature>
<feature type="transmembrane region" description="Helical" evidence="9">
    <location>
        <begin position="290"/>
        <end position="309"/>
    </location>
</feature>
<comment type="similarity">
    <text evidence="2">Belongs to the major facilitator superfamily. Bcr/CmlA family.</text>
</comment>
<feature type="transmembrane region" description="Helical" evidence="9">
    <location>
        <begin position="147"/>
        <end position="164"/>
    </location>
</feature>
<feature type="transmembrane region" description="Helical" evidence="9">
    <location>
        <begin position="176"/>
        <end position="198"/>
    </location>
</feature>
<name>L7KGC0_9ACTN</name>
<feature type="transmembrane region" description="Helical" evidence="9">
    <location>
        <begin position="409"/>
        <end position="430"/>
    </location>
</feature>
<evidence type="ECO:0000256" key="6">
    <source>
        <dbReference type="ARBA" id="ARBA00022989"/>
    </source>
</evidence>
<evidence type="ECO:0000313" key="11">
    <source>
        <dbReference type="EMBL" id="GAC47526.1"/>
    </source>
</evidence>
<dbReference type="InterPro" id="IPR036259">
    <property type="entry name" value="MFS_trans_sf"/>
</dbReference>
<keyword evidence="7 9" id="KW-0472">Membrane</keyword>
<dbReference type="PANTHER" id="PTHR23502:SF132">
    <property type="entry name" value="POLYAMINE TRANSPORTER 2-RELATED"/>
    <property type="match status" value="1"/>
</dbReference>
<keyword evidence="12" id="KW-1185">Reference proteome</keyword>
<accession>L7KGC0</accession>
<evidence type="ECO:0000256" key="9">
    <source>
        <dbReference type="SAM" id="Phobius"/>
    </source>
</evidence>
<feature type="compositionally biased region" description="Polar residues" evidence="8">
    <location>
        <begin position="24"/>
        <end position="42"/>
    </location>
</feature>
<evidence type="ECO:0000313" key="12">
    <source>
        <dbReference type="Proteomes" id="UP000010988"/>
    </source>
</evidence>
<keyword evidence="5 9" id="KW-0812">Transmembrane</keyword>
<proteinExistence type="inferred from homology"/>
<dbReference type="InterPro" id="IPR020846">
    <property type="entry name" value="MFS_dom"/>
</dbReference>
<feature type="transmembrane region" description="Helical" evidence="9">
    <location>
        <begin position="348"/>
        <end position="371"/>
    </location>
</feature>
<evidence type="ECO:0000256" key="1">
    <source>
        <dbReference type="ARBA" id="ARBA00004651"/>
    </source>
</evidence>
<dbReference type="CDD" id="cd17320">
    <property type="entry name" value="MFS_MdfA_MDR_like"/>
    <property type="match status" value="1"/>
</dbReference>
<dbReference type="GO" id="GO:0042910">
    <property type="term" value="F:xenobiotic transmembrane transporter activity"/>
    <property type="evidence" value="ECO:0007669"/>
    <property type="project" value="InterPro"/>
</dbReference>
<keyword evidence="6 9" id="KW-1133">Transmembrane helix</keyword>
<feature type="region of interest" description="Disordered" evidence="8">
    <location>
        <begin position="1"/>
        <end position="44"/>
    </location>
</feature>
<dbReference type="Gene3D" id="1.20.1720.10">
    <property type="entry name" value="Multidrug resistance protein D"/>
    <property type="match status" value="1"/>
</dbReference>
<evidence type="ECO:0000256" key="4">
    <source>
        <dbReference type="ARBA" id="ARBA00022475"/>
    </source>
</evidence>
<evidence type="ECO:0000256" key="8">
    <source>
        <dbReference type="SAM" id="MobiDB-lite"/>
    </source>
</evidence>
<evidence type="ECO:0000256" key="5">
    <source>
        <dbReference type="ARBA" id="ARBA00022692"/>
    </source>
</evidence>
<evidence type="ECO:0000256" key="2">
    <source>
        <dbReference type="ARBA" id="ARBA00006236"/>
    </source>
</evidence>
<dbReference type="NCBIfam" id="TIGR00710">
    <property type="entry name" value="efflux_Bcr_CflA"/>
    <property type="match status" value="1"/>
</dbReference>
<dbReference type="EMBL" id="BANR01000003">
    <property type="protein sequence ID" value="GAC47526.1"/>
    <property type="molecule type" value="Genomic_DNA"/>
</dbReference>
<keyword evidence="3" id="KW-0813">Transport</keyword>
<protein>
    <submittedName>
        <fullName evidence="11">Putative drug resistance transporter</fullName>
    </submittedName>
</protein>
<dbReference type="InterPro" id="IPR011701">
    <property type="entry name" value="MFS"/>
</dbReference>
<dbReference type="SUPFAM" id="SSF103473">
    <property type="entry name" value="MFS general substrate transporter"/>
    <property type="match status" value="1"/>
</dbReference>
<evidence type="ECO:0000259" key="10">
    <source>
        <dbReference type="PROSITE" id="PS50850"/>
    </source>
</evidence>
<feature type="transmembrane region" description="Helical" evidence="9">
    <location>
        <begin position="87"/>
        <end position="107"/>
    </location>
</feature>
<reference evidence="11 12" key="1">
    <citation type="submission" date="2012-12" db="EMBL/GenBank/DDBJ databases">
        <title>Whole genome shotgun sequence of Gordonia aichiensis NBRC 108223.</title>
        <authorList>
            <person name="Isaki-Nakamura S."/>
            <person name="Hosoyama A."/>
            <person name="Tsuchikane K."/>
            <person name="Ando Y."/>
            <person name="Baba S."/>
            <person name="Ohji S."/>
            <person name="Hamada M."/>
            <person name="Tamura T."/>
            <person name="Yamazoe A."/>
            <person name="Yamazaki S."/>
            <person name="Fujita N."/>
        </authorList>
    </citation>
    <scope>NUCLEOTIDE SEQUENCE [LARGE SCALE GENOMIC DNA]</scope>
    <source>
        <strain evidence="11 12">NBRC 108223</strain>
    </source>
</reference>
<feature type="domain" description="Major facilitator superfamily (MFS) profile" evidence="10">
    <location>
        <begin position="52"/>
        <end position="434"/>
    </location>
</feature>
<sequence length="442" mass="44253">MTSMSSSPRADGGTQPTEAHGRTPSPSVSQPESEDQSASAPSTGKPGVGGLLLVVLALLSAVAPFATDLYLPAFPQMTEELQTSATAVQLSLTAFLIGITLGQLVFGPMSDRFGRRGPLIAGATLCVVAGIVAVLAPSIGVLVAARFAQGLGGAAGMVIGRAIISDLSEGRQAARAFSLMMIVGGVAPVVAPLLGGVLVSPLGWRGVLGVVLAISVLMLVSALTVIRETLPRSRRHSARNSTPRNGFSELLDVGFLGYSAAFAFAFAVMMSYISASPFVYQDMMGLSSGVYGLMFGINALGLMAVSGLAARLSSTRSLRGIVAAGLTVMCAATATFGVLVATGAPTGWLAVPLFVCVSSLGLVFGTATGLAMSHVGSAAGAASAVLGALQFGLGALVSPLVSIRGSDTAGPLAIVMACCAVISVAAFVAAGRARGGVHDEAV</sequence>
<dbReference type="Proteomes" id="UP000010988">
    <property type="component" value="Unassembled WGS sequence"/>
</dbReference>
<dbReference type="Pfam" id="PF07690">
    <property type="entry name" value="MFS_1"/>
    <property type="match status" value="1"/>
</dbReference>
<dbReference type="RefSeq" id="WP_005171028.1">
    <property type="nucleotide sequence ID" value="NZ_BANR01000003.1"/>
</dbReference>
<keyword evidence="4" id="KW-1003">Cell membrane</keyword>
<comment type="subcellular location">
    <subcellularLocation>
        <location evidence="1">Cell membrane</location>
        <topology evidence="1">Multi-pass membrane protein</topology>
    </subcellularLocation>
</comment>
<dbReference type="GO" id="GO:0005886">
    <property type="term" value="C:plasma membrane"/>
    <property type="evidence" value="ECO:0007669"/>
    <property type="project" value="UniProtKB-SubCell"/>
</dbReference>
<feature type="transmembrane region" description="Helical" evidence="9">
    <location>
        <begin position="247"/>
        <end position="270"/>
    </location>
</feature>
<dbReference type="InterPro" id="IPR004812">
    <property type="entry name" value="Efflux_drug-R_Bcr/CmlA"/>
</dbReference>
<dbReference type="eggNOG" id="COG2814">
    <property type="taxonomic scope" value="Bacteria"/>
</dbReference>
<gene>
    <name evidence="11" type="ORF">GOACH_03_05490</name>
</gene>
<organism evidence="11 12">
    <name type="scientific">Gordonia aichiensis NBRC 108223</name>
    <dbReference type="NCBI Taxonomy" id="1220583"/>
    <lineage>
        <taxon>Bacteria</taxon>
        <taxon>Bacillati</taxon>
        <taxon>Actinomycetota</taxon>
        <taxon>Actinomycetes</taxon>
        <taxon>Mycobacteriales</taxon>
        <taxon>Gordoniaceae</taxon>
        <taxon>Gordonia</taxon>
    </lineage>
</organism>
<feature type="transmembrane region" description="Helical" evidence="9">
    <location>
        <begin position="378"/>
        <end position="397"/>
    </location>
</feature>
<dbReference type="GO" id="GO:1990961">
    <property type="term" value="P:xenobiotic detoxification by transmembrane export across the plasma membrane"/>
    <property type="evidence" value="ECO:0007669"/>
    <property type="project" value="InterPro"/>
</dbReference>